<gene>
    <name evidence="2" type="ORF">CYCCA115_LOCUS10482</name>
</gene>
<evidence type="ECO:0000313" key="3">
    <source>
        <dbReference type="Proteomes" id="UP001295423"/>
    </source>
</evidence>
<evidence type="ECO:0000256" key="1">
    <source>
        <dbReference type="SAM" id="MobiDB-lite"/>
    </source>
</evidence>
<accession>A0AAD2CY03</accession>
<dbReference type="AlphaFoldDB" id="A0AAD2CY03"/>
<name>A0AAD2CY03_9STRA</name>
<sequence length="412" mass="47048">MSAETDTSLIDEAEQAAKSAAVEWIREALRETFMQGLKSVWKVTKDEEEDYTIQLSPEGFESCLSLVEDLSNRWKNDLAKTGHTRTGEWVMEVFLQGKPDLWTKPILTSTTEPSKIPATATANGDPEKNNAQEENELEQNQEGDHAQKDGDQATPPSSQKIPYCKLRRLCRKVHIDDQLPENPLEILQNMGRRGESYWPLDWKLIEDAAKMERPKRRAPQKNAVGDDDDDVDNPDMPPPPAKRQKVDAEIVGRPATDLSSIGIFSDDFSEEEKERIRAEYIHPEPSDNSSDSSKGPPLVLFGAIQKVGNINYHKRHHTEWTEKKVNRERNAAIAERLYPNKLDSNLNVRTYRSKVLKTKSRFDESEQYIDMDMGWSLMEVRDPDNESEKRLCAFSSVEVRLEEKSKDADGLY</sequence>
<feature type="region of interest" description="Disordered" evidence="1">
    <location>
        <begin position="105"/>
        <end position="160"/>
    </location>
</feature>
<organism evidence="2 3">
    <name type="scientific">Cylindrotheca closterium</name>
    <dbReference type="NCBI Taxonomy" id="2856"/>
    <lineage>
        <taxon>Eukaryota</taxon>
        <taxon>Sar</taxon>
        <taxon>Stramenopiles</taxon>
        <taxon>Ochrophyta</taxon>
        <taxon>Bacillariophyta</taxon>
        <taxon>Bacillariophyceae</taxon>
        <taxon>Bacillariophycidae</taxon>
        <taxon>Bacillariales</taxon>
        <taxon>Bacillariaceae</taxon>
        <taxon>Cylindrotheca</taxon>
    </lineage>
</organism>
<protein>
    <submittedName>
        <fullName evidence="2">Uncharacterized protein</fullName>
    </submittedName>
</protein>
<comment type="caution">
    <text evidence="2">The sequence shown here is derived from an EMBL/GenBank/DDBJ whole genome shotgun (WGS) entry which is preliminary data.</text>
</comment>
<proteinExistence type="predicted"/>
<reference evidence="2" key="1">
    <citation type="submission" date="2023-08" db="EMBL/GenBank/DDBJ databases">
        <authorList>
            <person name="Audoor S."/>
            <person name="Bilcke G."/>
        </authorList>
    </citation>
    <scope>NUCLEOTIDE SEQUENCE</scope>
</reference>
<evidence type="ECO:0000313" key="2">
    <source>
        <dbReference type="EMBL" id="CAJ1946341.1"/>
    </source>
</evidence>
<dbReference type="Proteomes" id="UP001295423">
    <property type="component" value="Unassembled WGS sequence"/>
</dbReference>
<keyword evidence="3" id="KW-1185">Reference proteome</keyword>
<feature type="compositionally biased region" description="Basic and acidic residues" evidence="1">
    <location>
        <begin position="142"/>
        <end position="151"/>
    </location>
</feature>
<dbReference type="EMBL" id="CAKOGP040001668">
    <property type="protein sequence ID" value="CAJ1946341.1"/>
    <property type="molecule type" value="Genomic_DNA"/>
</dbReference>
<feature type="region of interest" description="Disordered" evidence="1">
    <location>
        <begin position="211"/>
        <end position="246"/>
    </location>
</feature>